<reference evidence="2" key="1">
    <citation type="journal article" date="2021" name="Proc. Natl. Acad. Sci. U.S.A.">
        <title>Three genomes in the algal genus Volvox reveal the fate of a haploid sex-determining region after a transition to homothallism.</title>
        <authorList>
            <person name="Yamamoto K."/>
            <person name="Hamaji T."/>
            <person name="Kawai-Toyooka H."/>
            <person name="Matsuzaki R."/>
            <person name="Takahashi F."/>
            <person name="Nishimura Y."/>
            <person name="Kawachi M."/>
            <person name="Noguchi H."/>
            <person name="Minakuchi Y."/>
            <person name="Umen J.G."/>
            <person name="Toyoda A."/>
            <person name="Nozaki H."/>
        </authorList>
    </citation>
    <scope>NUCLEOTIDE SEQUENCE</scope>
    <source>
        <strain evidence="2">NIES-3785</strain>
    </source>
</reference>
<dbReference type="AlphaFoldDB" id="A0A8J4D7E4"/>
<protein>
    <submittedName>
        <fullName evidence="2">Uncharacterized protein</fullName>
    </submittedName>
</protein>
<gene>
    <name evidence="2" type="ORF">Vretimale_2930</name>
</gene>
<evidence type="ECO:0000313" key="3">
    <source>
        <dbReference type="Proteomes" id="UP000722791"/>
    </source>
</evidence>
<comment type="caution">
    <text evidence="2">The sequence shown here is derived from an EMBL/GenBank/DDBJ whole genome shotgun (WGS) entry which is preliminary data.</text>
</comment>
<dbReference type="Proteomes" id="UP000722791">
    <property type="component" value="Unassembled WGS sequence"/>
</dbReference>
<dbReference type="EMBL" id="BNCQ01000004">
    <property type="protein sequence ID" value="GIL97188.1"/>
    <property type="molecule type" value="Genomic_DNA"/>
</dbReference>
<accession>A0A8J4D7E4</accession>
<evidence type="ECO:0000313" key="2">
    <source>
        <dbReference type="EMBL" id="GIL97188.1"/>
    </source>
</evidence>
<name>A0A8J4D7E4_9CHLO</name>
<evidence type="ECO:0000256" key="1">
    <source>
        <dbReference type="SAM" id="MobiDB-lite"/>
    </source>
</evidence>
<proteinExistence type="predicted"/>
<feature type="region of interest" description="Disordered" evidence="1">
    <location>
        <begin position="1"/>
        <end position="48"/>
    </location>
</feature>
<sequence length="99" mass="10777">MGPHSHLPRLRLQASHTPPHGNAAEHPALVSSSSFRKRASSAQPSRPCSSFTAAIRFFEGEQPSSTSSSFQLLRFISHTSATASMCLHITEKLFSRQAT</sequence>
<organism evidence="2 3">
    <name type="scientific">Volvox reticuliferus</name>
    <dbReference type="NCBI Taxonomy" id="1737510"/>
    <lineage>
        <taxon>Eukaryota</taxon>
        <taxon>Viridiplantae</taxon>
        <taxon>Chlorophyta</taxon>
        <taxon>core chlorophytes</taxon>
        <taxon>Chlorophyceae</taxon>
        <taxon>CS clade</taxon>
        <taxon>Chlamydomonadales</taxon>
        <taxon>Volvocaceae</taxon>
        <taxon>Volvox</taxon>
    </lineage>
</organism>